<evidence type="ECO:0000313" key="2">
    <source>
        <dbReference type="Proteomes" id="UP000248917"/>
    </source>
</evidence>
<gene>
    <name evidence="1" type="ORF">CLV31_10941</name>
</gene>
<sequence length="35" mass="4251">MNKFFLVINQMLYLVPKVKELLNYSLSHLEDFEAY</sequence>
<dbReference type="AlphaFoldDB" id="A0A326RRH5"/>
<accession>A0A326RRH5</accession>
<dbReference type="Proteomes" id="UP000248917">
    <property type="component" value="Unassembled WGS sequence"/>
</dbReference>
<name>A0A326RRH5_9BACT</name>
<proteinExistence type="predicted"/>
<comment type="caution">
    <text evidence="1">The sequence shown here is derived from an EMBL/GenBank/DDBJ whole genome shotgun (WGS) entry which is preliminary data.</text>
</comment>
<reference evidence="1 2" key="1">
    <citation type="submission" date="2018-06" db="EMBL/GenBank/DDBJ databases">
        <title>Genomic Encyclopedia of Archaeal and Bacterial Type Strains, Phase II (KMG-II): from individual species to whole genera.</title>
        <authorList>
            <person name="Goeker M."/>
        </authorList>
    </citation>
    <scope>NUCLEOTIDE SEQUENCE [LARGE SCALE GENOMIC DNA]</scope>
    <source>
        <strain evidence="1 2">T4</strain>
    </source>
</reference>
<organism evidence="1 2">
    <name type="scientific">Algoriphagus aquaeductus</name>
    <dbReference type="NCBI Taxonomy" id="475299"/>
    <lineage>
        <taxon>Bacteria</taxon>
        <taxon>Pseudomonadati</taxon>
        <taxon>Bacteroidota</taxon>
        <taxon>Cytophagia</taxon>
        <taxon>Cytophagales</taxon>
        <taxon>Cyclobacteriaceae</taxon>
        <taxon>Algoriphagus</taxon>
    </lineage>
</organism>
<dbReference type="EMBL" id="QKTX01000009">
    <property type="protein sequence ID" value="PZV82180.1"/>
    <property type="molecule type" value="Genomic_DNA"/>
</dbReference>
<evidence type="ECO:0000313" key="1">
    <source>
        <dbReference type="EMBL" id="PZV82180.1"/>
    </source>
</evidence>
<keyword evidence="2" id="KW-1185">Reference proteome</keyword>
<protein>
    <submittedName>
        <fullName evidence="1">Uncharacterized protein</fullName>
    </submittedName>
</protein>